<name>A0A518V861_BRELA</name>
<dbReference type="SUPFAM" id="SSF52833">
    <property type="entry name" value="Thioredoxin-like"/>
    <property type="match status" value="1"/>
</dbReference>
<dbReference type="InterPro" id="IPR036249">
    <property type="entry name" value="Thioredoxin-like_sf"/>
</dbReference>
<dbReference type="OrthoDB" id="9809746at2"/>
<dbReference type="InterPro" id="IPR013766">
    <property type="entry name" value="Thioredoxin_domain"/>
</dbReference>
<dbReference type="EMBL" id="CP033464">
    <property type="protein sequence ID" value="QDX93196.1"/>
    <property type="molecule type" value="Genomic_DNA"/>
</dbReference>
<dbReference type="Gene3D" id="3.40.30.10">
    <property type="entry name" value="Glutaredoxin"/>
    <property type="match status" value="1"/>
</dbReference>
<dbReference type="PIRSF" id="PIRSF000239">
    <property type="entry name" value="AHPC"/>
    <property type="match status" value="1"/>
</dbReference>
<protein>
    <submittedName>
        <fullName evidence="5">Peroxiredoxin family protein</fullName>
    </submittedName>
</protein>
<evidence type="ECO:0000259" key="4">
    <source>
        <dbReference type="PROSITE" id="PS51352"/>
    </source>
</evidence>
<dbReference type="PANTHER" id="PTHR42852:SF13">
    <property type="entry name" value="PROTEIN DIPZ"/>
    <property type="match status" value="1"/>
</dbReference>
<sequence>MGKKGLSIGYKAPDFELESTKGTIRLDQFAGKPLLLLFIRGTWCPNCRKQLEALQPACARFEELGVPVVVIAGQKLQNLVQYADSTNMPFPLLSDSTREVIKAYEVFTPFKWDSFRIAVPSTYLLDKEHVIRYAYVGSSQFDRPGVEDLLEEVRRLVTEAK</sequence>
<dbReference type="Proteomes" id="UP000319432">
    <property type="component" value="Chromosome"/>
</dbReference>
<evidence type="ECO:0000256" key="2">
    <source>
        <dbReference type="ARBA" id="ARBA00023157"/>
    </source>
</evidence>
<dbReference type="Pfam" id="PF00578">
    <property type="entry name" value="AhpC-TSA"/>
    <property type="match status" value="1"/>
</dbReference>
<feature type="domain" description="Thioredoxin" evidence="4">
    <location>
        <begin position="6"/>
        <end position="161"/>
    </location>
</feature>
<evidence type="ECO:0000313" key="5">
    <source>
        <dbReference type="EMBL" id="QDX93196.1"/>
    </source>
</evidence>
<proteinExistence type="predicted"/>
<keyword evidence="6" id="KW-1185">Reference proteome</keyword>
<organism evidence="5 6">
    <name type="scientific">Brevibacillus laterosporus</name>
    <name type="common">Bacillus laterosporus</name>
    <dbReference type="NCBI Taxonomy" id="1465"/>
    <lineage>
        <taxon>Bacteria</taxon>
        <taxon>Bacillati</taxon>
        <taxon>Bacillota</taxon>
        <taxon>Bacilli</taxon>
        <taxon>Bacillales</taxon>
        <taxon>Paenibacillaceae</taxon>
        <taxon>Brevibacillus</taxon>
    </lineage>
</organism>
<evidence type="ECO:0000256" key="1">
    <source>
        <dbReference type="ARBA" id="ARBA00023002"/>
    </source>
</evidence>
<accession>A0A518V861</accession>
<dbReference type="InterPro" id="IPR024706">
    <property type="entry name" value="Peroxiredoxin_AhpC-typ"/>
</dbReference>
<reference evidence="5 6" key="1">
    <citation type="submission" date="2018-11" db="EMBL/GenBank/DDBJ databases">
        <title>Phylogenetic determinants of toxin gene distribution in genomes of Brevibacillus laterosporus.</title>
        <authorList>
            <person name="Glare T.R."/>
            <person name="Durrant A."/>
            <person name="Berry C."/>
            <person name="Palma L."/>
            <person name="Ormskirk M."/>
            <person name="Cox M.O."/>
        </authorList>
    </citation>
    <scope>NUCLEOTIDE SEQUENCE [LARGE SCALE GENOMIC DNA]</scope>
    <source>
        <strain evidence="5 6">1821L</strain>
    </source>
</reference>
<keyword evidence="2" id="KW-1015">Disulfide bond</keyword>
<dbReference type="InterPro" id="IPR050553">
    <property type="entry name" value="Thioredoxin_ResA/DsbE_sf"/>
</dbReference>
<feature type="active site" description="Cysteine sulfenic acid (-SOH) intermediate; for peroxidase activity" evidence="3">
    <location>
        <position position="47"/>
    </location>
</feature>
<keyword evidence="1" id="KW-0560">Oxidoreductase</keyword>
<evidence type="ECO:0000313" key="6">
    <source>
        <dbReference type="Proteomes" id="UP000319432"/>
    </source>
</evidence>
<dbReference type="GO" id="GO:0016209">
    <property type="term" value="F:antioxidant activity"/>
    <property type="evidence" value="ECO:0007669"/>
    <property type="project" value="InterPro"/>
</dbReference>
<dbReference type="PANTHER" id="PTHR42852">
    <property type="entry name" value="THIOL:DISULFIDE INTERCHANGE PROTEIN DSBE"/>
    <property type="match status" value="1"/>
</dbReference>
<gene>
    <name evidence="5" type="ORF">EEL30_13335</name>
</gene>
<dbReference type="GO" id="GO:0016491">
    <property type="term" value="F:oxidoreductase activity"/>
    <property type="evidence" value="ECO:0007669"/>
    <property type="project" value="UniProtKB-KW"/>
</dbReference>
<dbReference type="InterPro" id="IPR000866">
    <property type="entry name" value="AhpC/TSA"/>
</dbReference>
<evidence type="ECO:0000256" key="3">
    <source>
        <dbReference type="PIRSR" id="PIRSR000239-1"/>
    </source>
</evidence>
<dbReference type="PROSITE" id="PS51352">
    <property type="entry name" value="THIOREDOXIN_2"/>
    <property type="match status" value="1"/>
</dbReference>
<dbReference type="AlphaFoldDB" id="A0A518V861"/>